<dbReference type="EMBL" id="CAICTM010000117">
    <property type="protein sequence ID" value="CAB9501770.1"/>
    <property type="molecule type" value="Genomic_DNA"/>
</dbReference>
<dbReference type="SUPFAM" id="SSF56784">
    <property type="entry name" value="HAD-like"/>
    <property type="match status" value="1"/>
</dbReference>
<organism evidence="1 2">
    <name type="scientific">Seminavis robusta</name>
    <dbReference type="NCBI Taxonomy" id="568900"/>
    <lineage>
        <taxon>Eukaryota</taxon>
        <taxon>Sar</taxon>
        <taxon>Stramenopiles</taxon>
        <taxon>Ochrophyta</taxon>
        <taxon>Bacillariophyta</taxon>
        <taxon>Bacillariophyceae</taxon>
        <taxon>Bacillariophycidae</taxon>
        <taxon>Naviculales</taxon>
        <taxon>Naviculaceae</taxon>
        <taxon>Seminavis</taxon>
    </lineage>
</organism>
<gene>
    <name evidence="1" type="ORF">SEMRO_118_G057630.1</name>
</gene>
<dbReference type="SFLD" id="SFLDG01129">
    <property type="entry name" value="C1.5:_HAD__Beta-PGM__Phosphata"/>
    <property type="match status" value="1"/>
</dbReference>
<dbReference type="Pfam" id="PF13419">
    <property type="entry name" value="HAD_2"/>
    <property type="match status" value="1"/>
</dbReference>
<dbReference type="Gene3D" id="3.40.50.1000">
    <property type="entry name" value="HAD superfamily/HAD-like"/>
    <property type="match status" value="1"/>
</dbReference>
<dbReference type="InterPro" id="IPR041492">
    <property type="entry name" value="HAD_2"/>
</dbReference>
<dbReference type="OrthoDB" id="40579at2759"/>
<accession>A0A9N8DJM9</accession>
<dbReference type="PANTHER" id="PTHR18901:SF38">
    <property type="entry name" value="PSEUDOURIDINE-5'-PHOSPHATASE"/>
    <property type="match status" value="1"/>
</dbReference>
<dbReference type="AlphaFoldDB" id="A0A9N8DJM9"/>
<dbReference type="NCBIfam" id="TIGR01509">
    <property type="entry name" value="HAD-SF-IA-v3"/>
    <property type="match status" value="1"/>
</dbReference>
<dbReference type="InterPro" id="IPR023214">
    <property type="entry name" value="HAD_sf"/>
</dbReference>
<protein>
    <submittedName>
        <fullName evidence="1">Phosphatase YhcW</fullName>
    </submittedName>
</protein>
<evidence type="ECO:0000313" key="1">
    <source>
        <dbReference type="EMBL" id="CAB9501770.1"/>
    </source>
</evidence>
<dbReference type="InterPro" id="IPR036412">
    <property type="entry name" value="HAD-like_sf"/>
</dbReference>
<sequence>MHSSSPPPTQQYAPPDLSLPSAVIFDFDGTILDTEWIEYESWRDIYQTEGVELPIHVWAQCVGSDYDAWSPEAHLESLTNKTYDWPAIHKPRSAFVRNHLETAGPRAGIRAALEYFGKHSIPLAIASSSDHAWVDPWLEKLGLIQYFSHICCSDDVQNCKPAPDLFLKAAQLLNQDPKTCWVIEDSKNGLIGGIKAGAKVIITHHPITAHLDFTGALLVEDSMERVLERIKEQQPSSKE</sequence>
<proteinExistence type="predicted"/>
<keyword evidence="2" id="KW-1185">Reference proteome</keyword>
<dbReference type="PANTHER" id="PTHR18901">
    <property type="entry name" value="2-DEOXYGLUCOSE-6-PHOSPHATE PHOSPHATASE 2"/>
    <property type="match status" value="1"/>
</dbReference>
<comment type="caution">
    <text evidence="1">The sequence shown here is derived from an EMBL/GenBank/DDBJ whole genome shotgun (WGS) entry which is preliminary data.</text>
</comment>
<dbReference type="SFLD" id="SFLDS00003">
    <property type="entry name" value="Haloacid_Dehalogenase"/>
    <property type="match status" value="1"/>
</dbReference>
<dbReference type="Proteomes" id="UP001153069">
    <property type="component" value="Unassembled WGS sequence"/>
</dbReference>
<dbReference type="Gene3D" id="1.10.150.240">
    <property type="entry name" value="Putative phosphatase, domain 2"/>
    <property type="match status" value="1"/>
</dbReference>
<dbReference type="InterPro" id="IPR006439">
    <property type="entry name" value="HAD-SF_hydro_IA"/>
</dbReference>
<reference evidence="1" key="1">
    <citation type="submission" date="2020-06" db="EMBL/GenBank/DDBJ databases">
        <authorList>
            <consortium name="Plant Systems Biology data submission"/>
        </authorList>
    </citation>
    <scope>NUCLEOTIDE SEQUENCE</scope>
    <source>
        <strain evidence="1">D6</strain>
    </source>
</reference>
<dbReference type="InterPro" id="IPR023198">
    <property type="entry name" value="PGP-like_dom2"/>
</dbReference>
<name>A0A9N8DJM9_9STRA</name>
<evidence type="ECO:0000313" key="2">
    <source>
        <dbReference type="Proteomes" id="UP001153069"/>
    </source>
</evidence>